<gene>
    <name evidence="1" type="ORF">PT974_00783</name>
</gene>
<sequence>MESQEDQGASLFSDVLPEEWAKRYLSNSTDDGTSLTSQEYDTALAELLEVIKRRNTFHRRICLTDQEEMDLSIQFHEELETIISKVRSATMKELDLNEGDVFARFGYRIRSLFERVIAIDTDRDPTRTWPKSRFIQASDRFETFAQRTGLLQRGEGSLDHRLGHLWPADGAKVYQTNHGFLERFEFVENSLVICLKYSNVEQDDYRWQCFFVGGSGESLASSLELSMEILDGMDKHLDFNIFFTRLEKFLQPFSWLYWLRYLTS</sequence>
<comment type="caution">
    <text evidence="1">The sequence shown here is derived from an EMBL/GenBank/DDBJ whole genome shotgun (WGS) entry which is preliminary data.</text>
</comment>
<protein>
    <submittedName>
        <fullName evidence="1">Uncharacterized protein</fullName>
    </submittedName>
</protein>
<reference evidence="1 2" key="1">
    <citation type="submission" date="2024-01" db="EMBL/GenBank/DDBJ databases">
        <title>Complete genome of Cladobotryum mycophilum ATHUM6906.</title>
        <authorList>
            <person name="Christinaki A.C."/>
            <person name="Myridakis A.I."/>
            <person name="Kouvelis V.N."/>
        </authorList>
    </citation>
    <scope>NUCLEOTIDE SEQUENCE [LARGE SCALE GENOMIC DNA]</scope>
    <source>
        <strain evidence="1 2">ATHUM6906</strain>
    </source>
</reference>
<accession>A0ABR0T2E3</accession>
<keyword evidence="2" id="KW-1185">Reference proteome</keyword>
<proteinExistence type="predicted"/>
<dbReference type="EMBL" id="JAVFKD010000001">
    <property type="protein sequence ID" value="KAK5998404.1"/>
    <property type="molecule type" value="Genomic_DNA"/>
</dbReference>
<evidence type="ECO:0000313" key="1">
    <source>
        <dbReference type="EMBL" id="KAK5998404.1"/>
    </source>
</evidence>
<evidence type="ECO:0000313" key="2">
    <source>
        <dbReference type="Proteomes" id="UP001338125"/>
    </source>
</evidence>
<organism evidence="1 2">
    <name type="scientific">Cladobotryum mycophilum</name>
    <dbReference type="NCBI Taxonomy" id="491253"/>
    <lineage>
        <taxon>Eukaryota</taxon>
        <taxon>Fungi</taxon>
        <taxon>Dikarya</taxon>
        <taxon>Ascomycota</taxon>
        <taxon>Pezizomycotina</taxon>
        <taxon>Sordariomycetes</taxon>
        <taxon>Hypocreomycetidae</taxon>
        <taxon>Hypocreales</taxon>
        <taxon>Hypocreaceae</taxon>
        <taxon>Cladobotryum</taxon>
    </lineage>
</organism>
<name>A0ABR0T2E3_9HYPO</name>
<dbReference type="Proteomes" id="UP001338125">
    <property type="component" value="Unassembled WGS sequence"/>
</dbReference>